<keyword evidence="1" id="KW-0812">Transmembrane</keyword>
<evidence type="ECO:0000313" key="2">
    <source>
        <dbReference type="EMBL" id="VAW12460.1"/>
    </source>
</evidence>
<dbReference type="EMBL" id="UOEL01000089">
    <property type="protein sequence ID" value="VAW12460.1"/>
    <property type="molecule type" value="Genomic_DNA"/>
</dbReference>
<dbReference type="InterPro" id="IPR008979">
    <property type="entry name" value="Galactose-bd-like_sf"/>
</dbReference>
<proteinExistence type="predicted"/>
<dbReference type="Pfam" id="PF13163">
    <property type="entry name" value="DUF3999"/>
    <property type="match status" value="1"/>
</dbReference>
<gene>
    <name evidence="2" type="ORF">MNBD_BACTEROID03-1462</name>
</gene>
<feature type="transmembrane region" description="Helical" evidence="1">
    <location>
        <begin position="383"/>
        <end position="401"/>
    </location>
</feature>
<dbReference type="AlphaFoldDB" id="A0A3B0T6H4"/>
<accession>A0A3B0T6H4</accession>
<organism evidence="2">
    <name type="scientific">hydrothermal vent metagenome</name>
    <dbReference type="NCBI Taxonomy" id="652676"/>
    <lineage>
        <taxon>unclassified sequences</taxon>
        <taxon>metagenomes</taxon>
        <taxon>ecological metagenomes</taxon>
    </lineage>
</organism>
<sequence>MNTKIKFLFFFGCLCSTLAFAQLDTYGYKMEVSGITEQWHKMTLPDAAFEKISSDMNDLRIYGITPNDTIEVPYLLLVGTEKKGRKKIDFKLLNASSNANGHYFTYEIPTTEAINEIQLDFENENFDWKIRLEGSHNQQEWFTILKEYRILSIKNQQTDYSYADLNFANSKYRFYRLLVKSSKKPALSTAKISLDAKIDANYRNYGIAYTNIKNENKQTLIDIDLKKRLPVSFLKINISDTFDYYRPYTISYRSDSVATEKGMKYMYTNIRSGTLNPIEKNELRFTNTLARKLRVTVQNYDNQPLNIEGVEAKGNVHELAVRFTEPADYYLAYEKTNARKPQYDISRATSKIPNNLSDLTLGKAQVILKKETPVISPLFENKMWLWAIMGTVILVLGVFTLKMMRKK</sequence>
<protein>
    <recommendedName>
        <fullName evidence="3">DUF3999 domain-containing protein</fullName>
    </recommendedName>
</protein>
<dbReference type="Gene3D" id="2.60.120.260">
    <property type="entry name" value="Galactose-binding domain-like"/>
    <property type="match status" value="2"/>
</dbReference>
<evidence type="ECO:0000256" key="1">
    <source>
        <dbReference type="SAM" id="Phobius"/>
    </source>
</evidence>
<reference evidence="2" key="1">
    <citation type="submission" date="2018-06" db="EMBL/GenBank/DDBJ databases">
        <authorList>
            <person name="Zhirakovskaya E."/>
        </authorList>
    </citation>
    <scope>NUCLEOTIDE SEQUENCE</scope>
</reference>
<name>A0A3B0T6H4_9ZZZZ</name>
<evidence type="ECO:0008006" key="3">
    <source>
        <dbReference type="Google" id="ProtNLM"/>
    </source>
</evidence>
<dbReference type="SUPFAM" id="SSF49785">
    <property type="entry name" value="Galactose-binding domain-like"/>
    <property type="match status" value="1"/>
</dbReference>
<keyword evidence="1" id="KW-0472">Membrane</keyword>
<dbReference type="InterPro" id="IPR025060">
    <property type="entry name" value="DUF3999"/>
</dbReference>
<keyword evidence="1" id="KW-1133">Transmembrane helix</keyword>